<proteinExistence type="predicted"/>
<name>A0A6A6VEJ0_9PLEO</name>
<sequence>MTRSFSRFGAYDIHVVVLHTGSGSPVIVISEEFVWNCWKTLHRRRLMGGHITTSSLTDAYERKLVNLHDMAGQKTLARKGTWCRKPQRLRSWGFCDDRDVSIFPQSLSRCISAAGSRGSCVGPSGLVSAVLNTSKTYAQPVGIQRQGRTGAFFLGRASSLTVLTAPAGT</sequence>
<organism evidence="1 2">
    <name type="scientific">Sporormia fimetaria CBS 119925</name>
    <dbReference type="NCBI Taxonomy" id="1340428"/>
    <lineage>
        <taxon>Eukaryota</taxon>
        <taxon>Fungi</taxon>
        <taxon>Dikarya</taxon>
        <taxon>Ascomycota</taxon>
        <taxon>Pezizomycotina</taxon>
        <taxon>Dothideomycetes</taxon>
        <taxon>Pleosporomycetidae</taxon>
        <taxon>Pleosporales</taxon>
        <taxon>Sporormiaceae</taxon>
        <taxon>Sporormia</taxon>
    </lineage>
</organism>
<protein>
    <submittedName>
        <fullName evidence="1">Uncharacterized protein</fullName>
    </submittedName>
</protein>
<reference evidence="1" key="1">
    <citation type="journal article" date="2020" name="Stud. Mycol.">
        <title>101 Dothideomycetes genomes: a test case for predicting lifestyles and emergence of pathogens.</title>
        <authorList>
            <person name="Haridas S."/>
            <person name="Albert R."/>
            <person name="Binder M."/>
            <person name="Bloem J."/>
            <person name="Labutti K."/>
            <person name="Salamov A."/>
            <person name="Andreopoulos B."/>
            <person name="Baker S."/>
            <person name="Barry K."/>
            <person name="Bills G."/>
            <person name="Bluhm B."/>
            <person name="Cannon C."/>
            <person name="Castanera R."/>
            <person name="Culley D."/>
            <person name="Daum C."/>
            <person name="Ezra D."/>
            <person name="Gonzalez J."/>
            <person name="Henrissat B."/>
            <person name="Kuo A."/>
            <person name="Liang C."/>
            <person name="Lipzen A."/>
            <person name="Lutzoni F."/>
            <person name="Magnuson J."/>
            <person name="Mondo S."/>
            <person name="Nolan M."/>
            <person name="Ohm R."/>
            <person name="Pangilinan J."/>
            <person name="Park H.-J."/>
            <person name="Ramirez L."/>
            <person name="Alfaro M."/>
            <person name="Sun H."/>
            <person name="Tritt A."/>
            <person name="Yoshinaga Y."/>
            <person name="Zwiers L.-H."/>
            <person name="Turgeon B."/>
            <person name="Goodwin S."/>
            <person name="Spatafora J."/>
            <person name="Crous P."/>
            <person name="Grigoriev I."/>
        </authorList>
    </citation>
    <scope>NUCLEOTIDE SEQUENCE</scope>
    <source>
        <strain evidence="1">CBS 119925</strain>
    </source>
</reference>
<evidence type="ECO:0000313" key="2">
    <source>
        <dbReference type="Proteomes" id="UP000799440"/>
    </source>
</evidence>
<keyword evidence="2" id="KW-1185">Reference proteome</keyword>
<accession>A0A6A6VEJ0</accession>
<dbReference type="EMBL" id="MU006570">
    <property type="protein sequence ID" value="KAF2748199.1"/>
    <property type="molecule type" value="Genomic_DNA"/>
</dbReference>
<dbReference type="AlphaFoldDB" id="A0A6A6VEJ0"/>
<dbReference type="Proteomes" id="UP000799440">
    <property type="component" value="Unassembled WGS sequence"/>
</dbReference>
<gene>
    <name evidence="1" type="ORF">M011DRAFT_467242</name>
</gene>
<evidence type="ECO:0000313" key="1">
    <source>
        <dbReference type="EMBL" id="KAF2748199.1"/>
    </source>
</evidence>